<dbReference type="CDD" id="cd08977">
    <property type="entry name" value="SusD"/>
    <property type="match status" value="1"/>
</dbReference>
<reference evidence="8" key="1">
    <citation type="submission" date="2023-07" db="EMBL/GenBank/DDBJ databases">
        <title>Genomic Encyclopedia of Type Strains, Phase IV (KMG-IV): sequencing the most valuable type-strain genomes for metagenomic binning, comparative biology and taxonomic classification.</title>
        <authorList>
            <person name="Goeker M."/>
        </authorList>
    </citation>
    <scope>NUCLEOTIDE SEQUENCE</scope>
    <source>
        <strain evidence="8">DSM 26174</strain>
    </source>
</reference>
<evidence type="ECO:0000256" key="2">
    <source>
        <dbReference type="ARBA" id="ARBA00006275"/>
    </source>
</evidence>
<evidence type="ECO:0000259" key="7">
    <source>
        <dbReference type="Pfam" id="PF14322"/>
    </source>
</evidence>
<keyword evidence="4" id="KW-0472">Membrane</keyword>
<dbReference type="SUPFAM" id="SSF48452">
    <property type="entry name" value="TPR-like"/>
    <property type="match status" value="1"/>
</dbReference>
<accession>A0AAE3XLS7</accession>
<evidence type="ECO:0000313" key="9">
    <source>
        <dbReference type="Proteomes" id="UP001185092"/>
    </source>
</evidence>
<keyword evidence="3" id="KW-0732">Signal</keyword>
<dbReference type="InterPro" id="IPR012944">
    <property type="entry name" value="SusD_RagB_dom"/>
</dbReference>
<organism evidence="8 9">
    <name type="scientific">Aureibacter tunicatorum</name>
    <dbReference type="NCBI Taxonomy" id="866807"/>
    <lineage>
        <taxon>Bacteria</taxon>
        <taxon>Pseudomonadati</taxon>
        <taxon>Bacteroidota</taxon>
        <taxon>Cytophagia</taxon>
        <taxon>Cytophagales</taxon>
        <taxon>Persicobacteraceae</taxon>
        <taxon>Aureibacter</taxon>
    </lineage>
</organism>
<dbReference type="AlphaFoldDB" id="A0AAE3XLS7"/>
<evidence type="ECO:0000256" key="3">
    <source>
        <dbReference type="ARBA" id="ARBA00022729"/>
    </source>
</evidence>
<dbReference type="Proteomes" id="UP001185092">
    <property type="component" value="Unassembled WGS sequence"/>
</dbReference>
<feature type="domain" description="RagB/SusD" evidence="6">
    <location>
        <begin position="344"/>
        <end position="507"/>
    </location>
</feature>
<comment type="caution">
    <text evidence="8">The sequence shown here is derived from an EMBL/GenBank/DDBJ whole genome shotgun (WGS) entry which is preliminary data.</text>
</comment>
<dbReference type="Pfam" id="PF14322">
    <property type="entry name" value="SusD-like_3"/>
    <property type="match status" value="1"/>
</dbReference>
<dbReference type="Gene3D" id="1.25.40.390">
    <property type="match status" value="1"/>
</dbReference>
<comment type="subcellular location">
    <subcellularLocation>
        <location evidence="1">Cell outer membrane</location>
    </subcellularLocation>
</comment>
<sequence length="507" mass="58172">MFHFRLLRAMKAIVKIFLGIMICLSSCSFLDEEVISEITEDNYYQTQEDAVAAVNALYDYISVGNSPLWGGEFGGVYYNDYWIIQGLCSDEMRTASPPGSPYYQLSDFSFNSSNIAIEKVWKDAYKTINNANVAYEKIPPISMDESMKKRLLGEVTFFRGMLYFDLVRMYGDLPLKLEYTKSVDDIEIERSSSADVYEQIELDLRQAMSDLPDSYTGGDVGRCTSGAAKTLLAKVLLTQGKYGEALELLREIIHAGRYTLFNDFQEVFKISNANTREIIFSVPFSNTMSQGWKGSQFNVQLLPAGLNNGSEGPENAQGWQRPTVDLYESYELRDRRRAVTFITSYEYSDGSMETFDPHISKWWDRDAEPRGNQSDQDYIYLRYADVLLMAAEAINELNGGPTGEAYEYINQIRRRARFDGVQEWDILRDLSGLSYPEFKEAVLEERRHEFVAEGHRWFDLVRNDKLVEKVLVNSEKDDALVADYHNLLPVPQRDRELNSRLTQNPGY</sequence>
<dbReference type="GO" id="GO:0009279">
    <property type="term" value="C:cell outer membrane"/>
    <property type="evidence" value="ECO:0007669"/>
    <property type="project" value="UniProtKB-SubCell"/>
</dbReference>
<evidence type="ECO:0008006" key="10">
    <source>
        <dbReference type="Google" id="ProtNLM"/>
    </source>
</evidence>
<dbReference type="InterPro" id="IPR011990">
    <property type="entry name" value="TPR-like_helical_dom_sf"/>
</dbReference>
<dbReference type="Pfam" id="PF07980">
    <property type="entry name" value="SusD_RagB"/>
    <property type="match status" value="1"/>
</dbReference>
<evidence type="ECO:0000313" key="8">
    <source>
        <dbReference type="EMBL" id="MDR6237289.1"/>
    </source>
</evidence>
<name>A0AAE3XLS7_9BACT</name>
<comment type="similarity">
    <text evidence="2">Belongs to the SusD family.</text>
</comment>
<keyword evidence="9" id="KW-1185">Reference proteome</keyword>
<dbReference type="EMBL" id="JAVDQD010000001">
    <property type="protein sequence ID" value="MDR6237289.1"/>
    <property type="molecule type" value="Genomic_DNA"/>
</dbReference>
<proteinExistence type="inferred from homology"/>
<dbReference type="InterPro" id="IPR033985">
    <property type="entry name" value="SusD-like_N"/>
</dbReference>
<dbReference type="RefSeq" id="WP_338390298.1">
    <property type="nucleotide sequence ID" value="NZ_AP025305.1"/>
</dbReference>
<evidence type="ECO:0000256" key="4">
    <source>
        <dbReference type="ARBA" id="ARBA00023136"/>
    </source>
</evidence>
<gene>
    <name evidence="8" type="ORF">HNQ88_000265</name>
</gene>
<protein>
    <recommendedName>
        <fullName evidence="10">RagB/SusD family nutrient uptake outer membrane protein</fullName>
    </recommendedName>
</protein>
<evidence type="ECO:0000259" key="6">
    <source>
        <dbReference type="Pfam" id="PF07980"/>
    </source>
</evidence>
<feature type="domain" description="SusD-like N-terminal" evidence="7">
    <location>
        <begin position="110"/>
        <end position="237"/>
    </location>
</feature>
<keyword evidence="5" id="KW-0998">Cell outer membrane</keyword>
<evidence type="ECO:0000256" key="1">
    <source>
        <dbReference type="ARBA" id="ARBA00004442"/>
    </source>
</evidence>
<evidence type="ECO:0000256" key="5">
    <source>
        <dbReference type="ARBA" id="ARBA00023237"/>
    </source>
</evidence>